<evidence type="ECO:0000256" key="1">
    <source>
        <dbReference type="SAM" id="Phobius"/>
    </source>
</evidence>
<evidence type="ECO:0000313" key="2">
    <source>
        <dbReference type="EMBL" id="WMW79407.1"/>
    </source>
</evidence>
<feature type="transmembrane region" description="Helical" evidence="1">
    <location>
        <begin position="457"/>
        <end position="473"/>
    </location>
</feature>
<dbReference type="EMBL" id="CP133720">
    <property type="protein sequence ID" value="WMW79407.1"/>
    <property type="molecule type" value="Genomic_DNA"/>
</dbReference>
<feature type="transmembrane region" description="Helical" evidence="1">
    <location>
        <begin position="52"/>
        <end position="80"/>
    </location>
</feature>
<keyword evidence="3" id="KW-1185">Reference proteome</keyword>
<keyword evidence="1" id="KW-0812">Transmembrane</keyword>
<keyword evidence="1" id="KW-0472">Membrane</keyword>
<dbReference type="RefSeq" id="WP_309480905.1">
    <property type="nucleotide sequence ID" value="NZ_CP133720.1"/>
</dbReference>
<name>A0ABY9RGQ2_9BURK</name>
<sequence length="492" mass="54884">MKQILNIWMQPIYSRINLHSSRFLIGLLIGIPILSQLVLFALSIFGKKPIEAMIYLLVLGGSIAFLLAILLYAWFILLVMNMGLQYSPANAKLVPNLKSKMQLALGLPMFTIALLATVLFSVINKQVDGLPFFTVIVFMTFFVLTAKNPWAIVPFVLSFQLPLLLKNSGVMNPLYFVEASIGLSVTAQYFIFGLIILFGLLAWFFSMNTEAHFKMYQRCKNLQAGAQIYNPKENQFTLGLGVIYFRLMQWQLSKFMQKREERDGHDLSIYVFGPKTHWSTMLLQTVAMVVSAAFFLVVMDIVAAKKSDFWQGFGLGFGGVFGGIFLIAMPLIYLVQIFYAMHKTSKEQGLLCLAPSVGSRAIVDATLMSYILRQFLIMYGIAALTFSALIFAIGSLEIKGVAMILFLAFLQPCALALAAQHSHLRAANDSSLAKWCAIAAGGFILCFASFLFVSFQIVFVYFAVVSFATIVEYRRRLNKLKAVNIFPVGAAL</sequence>
<keyword evidence="1" id="KW-1133">Transmembrane helix</keyword>
<gene>
    <name evidence="2" type="ORF">RF679_12190</name>
</gene>
<feature type="transmembrane region" description="Helical" evidence="1">
    <location>
        <begin position="432"/>
        <end position="451"/>
    </location>
</feature>
<feature type="transmembrane region" description="Helical" evidence="1">
    <location>
        <begin position="282"/>
        <end position="303"/>
    </location>
</feature>
<proteinExistence type="predicted"/>
<evidence type="ECO:0000313" key="3">
    <source>
        <dbReference type="Proteomes" id="UP001181355"/>
    </source>
</evidence>
<feature type="transmembrane region" description="Helical" evidence="1">
    <location>
        <begin position="101"/>
        <end position="123"/>
    </location>
</feature>
<organism evidence="2 3">
    <name type="scientific">Undibacterium cyanobacteriorum</name>
    <dbReference type="NCBI Taxonomy" id="3073561"/>
    <lineage>
        <taxon>Bacteria</taxon>
        <taxon>Pseudomonadati</taxon>
        <taxon>Pseudomonadota</taxon>
        <taxon>Betaproteobacteria</taxon>
        <taxon>Burkholderiales</taxon>
        <taxon>Oxalobacteraceae</taxon>
        <taxon>Undibacterium</taxon>
    </lineage>
</organism>
<protein>
    <recommendedName>
        <fullName evidence="4">Polysaccharide biosynthesis protein C-terminal domain-containing protein</fullName>
    </recommendedName>
</protein>
<feature type="transmembrane region" description="Helical" evidence="1">
    <location>
        <begin position="376"/>
        <end position="394"/>
    </location>
</feature>
<evidence type="ECO:0008006" key="4">
    <source>
        <dbReference type="Google" id="ProtNLM"/>
    </source>
</evidence>
<accession>A0ABY9RGQ2</accession>
<feature type="transmembrane region" description="Helical" evidence="1">
    <location>
        <begin position="309"/>
        <end position="335"/>
    </location>
</feature>
<dbReference type="Proteomes" id="UP001181355">
    <property type="component" value="Chromosome"/>
</dbReference>
<feature type="transmembrane region" description="Helical" evidence="1">
    <location>
        <begin position="400"/>
        <end position="420"/>
    </location>
</feature>
<feature type="transmembrane region" description="Helical" evidence="1">
    <location>
        <begin position="21"/>
        <end position="46"/>
    </location>
</feature>
<reference evidence="2" key="1">
    <citation type="submission" date="2023-09" db="EMBL/GenBank/DDBJ databases">
        <title>Undibacterium sp. 20NA77.5 isolated from freshwater.</title>
        <authorList>
            <person name="Le V."/>
            <person name="Ko S.-R."/>
            <person name="Ahn C.-Y."/>
            <person name="Oh H.-M."/>
        </authorList>
    </citation>
    <scope>NUCLEOTIDE SEQUENCE</scope>
    <source>
        <strain evidence="2">20NA77.5</strain>
    </source>
</reference>
<feature type="transmembrane region" description="Helical" evidence="1">
    <location>
        <begin position="187"/>
        <end position="205"/>
    </location>
</feature>
<feature type="transmembrane region" description="Helical" evidence="1">
    <location>
        <begin position="129"/>
        <end position="146"/>
    </location>
</feature>